<dbReference type="Proteomes" id="UP000576393">
    <property type="component" value="Unassembled WGS sequence"/>
</dbReference>
<feature type="region of interest" description="Disordered" evidence="1">
    <location>
        <begin position="201"/>
        <end position="239"/>
    </location>
</feature>
<feature type="compositionally biased region" description="Low complexity" evidence="1">
    <location>
        <begin position="696"/>
        <end position="707"/>
    </location>
</feature>
<accession>A0A852UXS6</accession>
<name>A0A852UXS6_9ACTN</name>
<keyword evidence="2" id="KW-1133">Transmembrane helix</keyword>
<dbReference type="AlphaFoldDB" id="A0A852UXS6"/>
<evidence type="ECO:0000256" key="1">
    <source>
        <dbReference type="SAM" id="MobiDB-lite"/>
    </source>
</evidence>
<sequence length="754" mass="78569">MTQPLLGRRSRGDLVAELYDRHAAGLFAYCHDQLGDPGAAAAALTAVFAAGETAGPYAAGEVAEPPRAALYALARREIQHRDVVYAPPVAGADLVAAFVGRVLRDLRPHQREVLYLSGVCEMDAFELSWVLDVAADTADELTVSACRRFAQALRPALASMRVPDRMAEVFGALDAAPIRDVLARAPWAVPPPGLRATVLGVRPGTASAPPGARPGAAPATPGIRPRTAFASRPSGPPLRRLWPAPPVWPLPPSETDALTSTAVFPLPIGPVGGPRDGSPGSPGPSGSPAFPGSPGSSGPSGPTGSRGSSGHPGSSARDRASDLFSPPDPDVVSAHEATTEPMPRLKDAVLTSLDDMSPRARRARLRRPSPRGSAPLSAPVPGDVLEPEASPPSSSPSPSSPPSPDGFPSVGNLFQPLTREARAALIRTDRLVAAAPREEHDRDRRRTDRGRHERREEPDQRGDRGRREEAGRRGEHERPLPGWPLRADELEDLTVPGSTTSPAQDPTSTTSPVQDRTARTDAVANPYRDAGRAPLAEDTGGVPHADAGPATGDGRAETVRAPHDEWPIVDWTAPERPVRVHGMERPADTGWPLSGQEPEATAETTGPRTAAAATRDSGTAAAATTDFQEVAAWRAGMLANAGNLGDAEAGATAVTGAGATAVTGAGATAVTGAGTTAVTGAGTTAVTGVRAEVPETSARASRTARSGGRSHRRPRRRPGRHAERHHDWIWEFVGFLVCVAIAVIVFLAVPALAP</sequence>
<comment type="caution">
    <text evidence="3">The sequence shown here is derived from an EMBL/GenBank/DDBJ whole genome shotgun (WGS) entry which is preliminary data.</text>
</comment>
<feature type="region of interest" description="Disordered" evidence="1">
    <location>
        <begin position="693"/>
        <end position="722"/>
    </location>
</feature>
<keyword evidence="2" id="KW-0812">Transmembrane</keyword>
<feature type="compositionally biased region" description="Basic residues" evidence="1">
    <location>
        <begin position="708"/>
        <end position="719"/>
    </location>
</feature>
<feature type="region of interest" description="Disordered" evidence="1">
    <location>
        <begin position="586"/>
        <end position="621"/>
    </location>
</feature>
<keyword evidence="4" id="KW-1185">Reference proteome</keyword>
<organism evidence="3 4">
    <name type="scientific">Streptosporangium sandarakinum</name>
    <dbReference type="NCBI Taxonomy" id="1260955"/>
    <lineage>
        <taxon>Bacteria</taxon>
        <taxon>Bacillati</taxon>
        <taxon>Actinomycetota</taxon>
        <taxon>Actinomycetes</taxon>
        <taxon>Streptosporangiales</taxon>
        <taxon>Streptosporangiaceae</taxon>
        <taxon>Streptosporangium</taxon>
    </lineage>
</organism>
<evidence type="ECO:0000256" key="2">
    <source>
        <dbReference type="SAM" id="Phobius"/>
    </source>
</evidence>
<feature type="region of interest" description="Disordered" evidence="1">
    <location>
        <begin position="263"/>
        <end position="415"/>
    </location>
</feature>
<feature type="compositionally biased region" description="Basic residues" evidence="1">
    <location>
        <begin position="359"/>
        <end position="369"/>
    </location>
</feature>
<evidence type="ECO:0000313" key="4">
    <source>
        <dbReference type="Proteomes" id="UP000576393"/>
    </source>
</evidence>
<reference evidence="3 4" key="1">
    <citation type="submission" date="2020-07" db="EMBL/GenBank/DDBJ databases">
        <title>Sequencing the genomes of 1000 actinobacteria strains.</title>
        <authorList>
            <person name="Klenk H.-P."/>
        </authorList>
    </citation>
    <scope>NUCLEOTIDE SEQUENCE [LARGE SCALE GENOMIC DNA]</scope>
    <source>
        <strain evidence="3 4">DSM 45763</strain>
    </source>
</reference>
<feature type="compositionally biased region" description="Polar residues" evidence="1">
    <location>
        <begin position="496"/>
        <end position="514"/>
    </location>
</feature>
<proteinExistence type="predicted"/>
<feature type="region of interest" description="Disordered" evidence="1">
    <location>
        <begin position="428"/>
        <end position="557"/>
    </location>
</feature>
<feature type="compositionally biased region" description="Low complexity" evidence="1">
    <location>
        <begin position="597"/>
        <end position="621"/>
    </location>
</feature>
<evidence type="ECO:0000313" key="3">
    <source>
        <dbReference type="EMBL" id="NYF42467.1"/>
    </source>
</evidence>
<feature type="compositionally biased region" description="Low complexity" evidence="1">
    <location>
        <begin position="370"/>
        <end position="379"/>
    </location>
</feature>
<protein>
    <recommendedName>
        <fullName evidence="5">DNA-directed RNA polymerase specialized sigma subunit, sigma24 family</fullName>
    </recommendedName>
</protein>
<feature type="compositionally biased region" description="Basic and acidic residues" evidence="1">
    <location>
        <begin position="428"/>
        <end position="479"/>
    </location>
</feature>
<feature type="compositionally biased region" description="Low complexity" evidence="1">
    <location>
        <begin position="276"/>
        <end position="315"/>
    </location>
</feature>
<feature type="compositionally biased region" description="Low complexity" evidence="1">
    <location>
        <begin position="202"/>
        <end position="228"/>
    </location>
</feature>
<dbReference type="EMBL" id="JACCCO010000002">
    <property type="protein sequence ID" value="NYF42467.1"/>
    <property type="molecule type" value="Genomic_DNA"/>
</dbReference>
<evidence type="ECO:0008006" key="5">
    <source>
        <dbReference type="Google" id="ProtNLM"/>
    </source>
</evidence>
<dbReference type="RefSeq" id="WP_179825076.1">
    <property type="nucleotide sequence ID" value="NZ_JACCCO010000002.1"/>
</dbReference>
<feature type="compositionally biased region" description="Pro residues" evidence="1">
    <location>
        <begin position="389"/>
        <end position="405"/>
    </location>
</feature>
<gene>
    <name evidence="3" type="ORF">HDA43_004668</name>
</gene>
<feature type="transmembrane region" description="Helical" evidence="2">
    <location>
        <begin position="728"/>
        <end position="753"/>
    </location>
</feature>
<keyword evidence="2" id="KW-0472">Membrane</keyword>